<dbReference type="HOGENOM" id="CLU_076645_1_1_7"/>
<evidence type="ECO:0000256" key="1">
    <source>
        <dbReference type="SAM" id="MobiDB-lite"/>
    </source>
</evidence>
<feature type="region of interest" description="Disordered" evidence="1">
    <location>
        <begin position="1"/>
        <end position="21"/>
    </location>
</feature>
<accession>B8JFM3</accession>
<protein>
    <recommendedName>
        <fullName evidence="4">Bacteriocin-protection protein, YdeI/OmpD-associated family</fullName>
    </recommendedName>
</protein>
<keyword evidence="3" id="KW-1185">Reference proteome</keyword>
<dbReference type="EMBL" id="CP001359">
    <property type="protein sequence ID" value="ACL66400.1"/>
    <property type="molecule type" value="Genomic_DNA"/>
</dbReference>
<evidence type="ECO:0000313" key="3">
    <source>
        <dbReference type="Proteomes" id="UP000007089"/>
    </source>
</evidence>
<gene>
    <name evidence="2" type="ordered locus">A2cp1_3065</name>
</gene>
<dbReference type="AlphaFoldDB" id="B8JFM3"/>
<organism evidence="2 3">
    <name type="scientific">Anaeromyxobacter dehalogenans (strain ATCC BAA-258 / DSM 21875 / 2CP-1)</name>
    <dbReference type="NCBI Taxonomy" id="455488"/>
    <lineage>
        <taxon>Bacteria</taxon>
        <taxon>Pseudomonadati</taxon>
        <taxon>Myxococcota</taxon>
        <taxon>Myxococcia</taxon>
        <taxon>Myxococcales</taxon>
        <taxon>Cystobacterineae</taxon>
        <taxon>Anaeromyxobacteraceae</taxon>
        <taxon>Anaeromyxobacter</taxon>
    </lineage>
</organism>
<dbReference type="Pfam" id="PF13376">
    <property type="entry name" value="OmdA"/>
    <property type="match status" value="1"/>
</dbReference>
<reference evidence="2" key="1">
    <citation type="submission" date="2009-01" db="EMBL/GenBank/DDBJ databases">
        <title>Complete sequence of Anaeromyxobacter dehalogenans 2CP-1.</title>
        <authorList>
            <consortium name="US DOE Joint Genome Institute"/>
            <person name="Lucas S."/>
            <person name="Copeland A."/>
            <person name="Lapidus A."/>
            <person name="Glavina del Rio T."/>
            <person name="Dalin E."/>
            <person name="Tice H."/>
            <person name="Bruce D."/>
            <person name="Goodwin L."/>
            <person name="Pitluck S."/>
            <person name="Saunders E."/>
            <person name="Brettin T."/>
            <person name="Detter J.C."/>
            <person name="Han C."/>
            <person name="Larimer F."/>
            <person name="Land M."/>
            <person name="Hauser L."/>
            <person name="Kyrpides N."/>
            <person name="Ovchinnikova G."/>
            <person name="Beliaev A.S."/>
            <person name="Richardson P."/>
        </authorList>
    </citation>
    <scope>NUCLEOTIDE SEQUENCE</scope>
    <source>
        <strain evidence="2">2CP-1</strain>
    </source>
</reference>
<proteinExistence type="predicted"/>
<evidence type="ECO:0008006" key="4">
    <source>
        <dbReference type="Google" id="ProtNLM"/>
    </source>
</evidence>
<dbReference type="KEGG" id="acp:A2cp1_3065"/>
<evidence type="ECO:0000313" key="2">
    <source>
        <dbReference type="EMBL" id="ACL66400.1"/>
    </source>
</evidence>
<dbReference type="RefSeq" id="WP_012634126.1">
    <property type="nucleotide sequence ID" value="NC_011891.1"/>
</dbReference>
<dbReference type="Proteomes" id="UP000007089">
    <property type="component" value="Chromosome"/>
</dbReference>
<sequence length="219" mass="24199">MRRMKPPRAGSTSPGSKDSDPVLELRSAAAWDAWLRANHDRSAGVLLRIPKKGASDGTLTYAAALEAALAWGWIDGQKRALDDAAWLQRFTRRTRRSPWSKINRAKAEALIASGRMQEPGLAEVDRARRDGRWERAYDGARTSAVPADLAEALDANPRARAFFEVLDAANRYAILYRVTTARRPETRANRVATFVAMCAAHQTLHPAKAKRGKAKPRSA</sequence>
<name>B8JFM3_ANAD2</name>